<evidence type="ECO:0000313" key="9">
    <source>
        <dbReference type="Proteomes" id="UP000823883"/>
    </source>
</evidence>
<evidence type="ECO:0000259" key="7">
    <source>
        <dbReference type="Pfam" id="PF00590"/>
    </source>
</evidence>
<dbReference type="Gene3D" id="3.40.1010.10">
    <property type="entry name" value="Cobalt-precorrin-4 Transmethylase, Domain 1"/>
    <property type="match status" value="1"/>
</dbReference>
<keyword evidence="5" id="KW-0949">S-adenosyl-L-methionine</keyword>
<dbReference type="PANTHER" id="PTHR36925:SF1">
    <property type="entry name" value="COBALT-PRECORRIN-6A REDUCTASE"/>
    <property type="match status" value="1"/>
</dbReference>
<dbReference type="GO" id="GO:0008276">
    <property type="term" value="F:protein methyltransferase activity"/>
    <property type="evidence" value="ECO:0007669"/>
    <property type="project" value="InterPro"/>
</dbReference>
<dbReference type="InterPro" id="IPR000878">
    <property type="entry name" value="4pyrrol_Mease"/>
</dbReference>
<evidence type="ECO:0000256" key="1">
    <source>
        <dbReference type="ARBA" id="ARBA00004953"/>
    </source>
</evidence>
<dbReference type="InterPro" id="IPR003723">
    <property type="entry name" value="Precorrin-6x_reduct"/>
</dbReference>
<dbReference type="EMBL" id="DWWL01000037">
    <property type="protein sequence ID" value="HJC47500.1"/>
    <property type="molecule type" value="Genomic_DNA"/>
</dbReference>
<comment type="pathway">
    <text evidence="1">Cofactor biosynthesis; adenosylcobalamin biosynthesis.</text>
</comment>
<dbReference type="EC" id="1.3.1.54" evidence="8"/>
<keyword evidence="6 8" id="KW-0560">Oxidoreductase</keyword>
<evidence type="ECO:0000256" key="3">
    <source>
        <dbReference type="ARBA" id="ARBA00022603"/>
    </source>
</evidence>
<evidence type="ECO:0000256" key="5">
    <source>
        <dbReference type="ARBA" id="ARBA00022691"/>
    </source>
</evidence>
<dbReference type="Pfam" id="PF02571">
    <property type="entry name" value="CbiJ"/>
    <property type="match status" value="1"/>
</dbReference>
<keyword evidence="2" id="KW-0169">Cobalamin biosynthesis</keyword>
<keyword evidence="4" id="KW-0808">Transferase</keyword>
<dbReference type="GO" id="GO:0032259">
    <property type="term" value="P:methylation"/>
    <property type="evidence" value="ECO:0007669"/>
    <property type="project" value="UniProtKB-KW"/>
</dbReference>
<evidence type="ECO:0000256" key="6">
    <source>
        <dbReference type="ARBA" id="ARBA00023002"/>
    </source>
</evidence>
<organism evidence="8 9">
    <name type="scientific">Candidatus Lachnoclostridium pullistercoris</name>
    <dbReference type="NCBI Taxonomy" id="2838632"/>
    <lineage>
        <taxon>Bacteria</taxon>
        <taxon>Bacillati</taxon>
        <taxon>Bacillota</taxon>
        <taxon>Clostridia</taxon>
        <taxon>Lachnospirales</taxon>
        <taxon>Lachnospiraceae</taxon>
    </lineage>
</organism>
<keyword evidence="3" id="KW-0489">Methyltransferase</keyword>
<dbReference type="PANTHER" id="PTHR36925">
    <property type="entry name" value="COBALT-PRECORRIN-6A REDUCTASE"/>
    <property type="match status" value="1"/>
</dbReference>
<dbReference type="InterPro" id="IPR014776">
    <property type="entry name" value="4pyrrole_Mease_sub2"/>
</dbReference>
<dbReference type="NCBIfam" id="TIGR02467">
    <property type="entry name" value="CbiE"/>
    <property type="match status" value="1"/>
</dbReference>
<dbReference type="CDD" id="cd11644">
    <property type="entry name" value="Precorrin-6Y-MT"/>
    <property type="match status" value="1"/>
</dbReference>
<evidence type="ECO:0000256" key="4">
    <source>
        <dbReference type="ARBA" id="ARBA00022679"/>
    </source>
</evidence>
<feature type="domain" description="Tetrapyrrole methylase" evidence="7">
    <location>
        <begin position="287"/>
        <end position="480"/>
    </location>
</feature>
<dbReference type="SUPFAM" id="SSF53790">
    <property type="entry name" value="Tetrapyrrole methylase"/>
    <property type="match status" value="1"/>
</dbReference>
<dbReference type="GO" id="GO:0009236">
    <property type="term" value="P:cobalamin biosynthetic process"/>
    <property type="evidence" value="ECO:0007669"/>
    <property type="project" value="UniProtKB-KW"/>
</dbReference>
<evidence type="ECO:0000256" key="2">
    <source>
        <dbReference type="ARBA" id="ARBA00022573"/>
    </source>
</evidence>
<dbReference type="Gene3D" id="3.30.950.10">
    <property type="entry name" value="Methyltransferase, Cobalt-precorrin-4 Transmethylase, Domain 2"/>
    <property type="match status" value="1"/>
</dbReference>
<dbReference type="AlphaFoldDB" id="A0A9D2PB70"/>
<sequence length="498" mass="53622">MTEIIIFGGTSEGRKLAEVCGERGIPAAVSVVTEYGAELLPDSPSVEVHTGPMDLEEMTGWLKEKQPSLVLDATHPYAAQATEHIRKACKACGIPLLRVLREEIKKEDGPREKDNGEEKRPRIVTVETVRQAAEYLAGQPGRILVTTGSKELEEFTALEDYKERVYARVLPASSVLAGCEAKGFPGSHIYALQGPFSAEMNLAMLRMSGASWLVTKEAGRAGGFEEKLRAAEAAGAGVVIVGRPKKEEGISLKEALEVLAGLTPENRPFREPPESGGSEEGACRAVLTLAGAGMGTAESMTVEAVEALLEAQAVFGAPRMLQAAEEVLARFGGKNRPEMKGEYLPGPVFEWLRSHGECRRAVVLFSGDTGFYSGTAGFLKEAGADSGWEIRVLPGISSLSRMAAALKKSWEDAVIASRHGRDWDVRALAERNRKVFVLTGGNCRAQQICGELAGLPVTVYVGENLGSGRERILKGKPEELAKESFASLAVMWIEKEEP</sequence>
<dbReference type="InterPro" id="IPR035996">
    <property type="entry name" value="4pyrrol_Methylase_sf"/>
</dbReference>
<reference evidence="8" key="2">
    <citation type="submission" date="2021-04" db="EMBL/GenBank/DDBJ databases">
        <authorList>
            <person name="Gilroy R."/>
        </authorList>
    </citation>
    <scope>NUCLEOTIDE SEQUENCE</scope>
    <source>
        <strain evidence="8">CHK183-5548</strain>
    </source>
</reference>
<proteinExistence type="predicted"/>
<dbReference type="GO" id="GO:0016994">
    <property type="term" value="F:precorrin-6A reductase activity"/>
    <property type="evidence" value="ECO:0007669"/>
    <property type="project" value="UniProtKB-EC"/>
</dbReference>
<dbReference type="InterPro" id="IPR014777">
    <property type="entry name" value="4pyrrole_Mease_sub1"/>
</dbReference>
<reference evidence="8" key="1">
    <citation type="journal article" date="2021" name="PeerJ">
        <title>Extensive microbial diversity within the chicken gut microbiome revealed by metagenomics and culture.</title>
        <authorList>
            <person name="Gilroy R."/>
            <person name="Ravi A."/>
            <person name="Getino M."/>
            <person name="Pursley I."/>
            <person name="Horton D.L."/>
            <person name="Alikhan N.F."/>
            <person name="Baker D."/>
            <person name="Gharbi K."/>
            <person name="Hall N."/>
            <person name="Watson M."/>
            <person name="Adriaenssens E.M."/>
            <person name="Foster-Nyarko E."/>
            <person name="Jarju S."/>
            <person name="Secka A."/>
            <person name="Antonio M."/>
            <person name="Oren A."/>
            <person name="Chaudhuri R.R."/>
            <person name="La Ragione R."/>
            <person name="Hildebrand F."/>
            <person name="Pallen M.J."/>
        </authorList>
    </citation>
    <scope>NUCLEOTIDE SEQUENCE</scope>
    <source>
        <strain evidence="8">CHK183-5548</strain>
    </source>
</reference>
<evidence type="ECO:0000313" key="8">
    <source>
        <dbReference type="EMBL" id="HJC47500.1"/>
    </source>
</evidence>
<dbReference type="NCBIfam" id="TIGR00715">
    <property type="entry name" value="precor6x_red"/>
    <property type="match status" value="1"/>
</dbReference>
<accession>A0A9D2PB70</accession>
<dbReference type="Proteomes" id="UP000823883">
    <property type="component" value="Unassembled WGS sequence"/>
</dbReference>
<dbReference type="Pfam" id="PF00590">
    <property type="entry name" value="TP_methylase"/>
    <property type="match status" value="1"/>
</dbReference>
<name>A0A9D2PB70_9FIRM</name>
<gene>
    <name evidence="8" type="primary">cobK</name>
    <name evidence="8" type="ORF">IAA04_05555</name>
</gene>
<dbReference type="PROSITE" id="PS51014">
    <property type="entry name" value="COBK_CBIJ"/>
    <property type="match status" value="1"/>
</dbReference>
<comment type="caution">
    <text evidence="8">The sequence shown here is derived from an EMBL/GenBank/DDBJ whole genome shotgun (WGS) entry which is preliminary data.</text>
</comment>
<dbReference type="InterPro" id="IPR012818">
    <property type="entry name" value="CbiE"/>
</dbReference>
<protein>
    <submittedName>
        <fullName evidence="8">Precorrin-6A reductase</fullName>
        <ecNumber evidence="8">1.3.1.54</ecNumber>
    </submittedName>
</protein>